<organism evidence="3 4">
    <name type="scientific">Spirosoma endophyticum</name>
    <dbReference type="NCBI Taxonomy" id="662367"/>
    <lineage>
        <taxon>Bacteria</taxon>
        <taxon>Pseudomonadati</taxon>
        <taxon>Bacteroidota</taxon>
        <taxon>Cytophagia</taxon>
        <taxon>Cytophagales</taxon>
        <taxon>Cytophagaceae</taxon>
        <taxon>Spirosoma</taxon>
    </lineage>
</organism>
<gene>
    <name evidence="3" type="ORF">SAMN05216167_119115</name>
</gene>
<reference evidence="3 4" key="1">
    <citation type="submission" date="2016-10" db="EMBL/GenBank/DDBJ databases">
        <authorList>
            <person name="de Groot N.N."/>
        </authorList>
    </citation>
    <scope>NUCLEOTIDE SEQUENCE [LARGE SCALE GENOMIC DNA]</scope>
    <source>
        <strain evidence="3 4">DSM 26130</strain>
    </source>
</reference>
<dbReference type="Pfam" id="PF07853">
    <property type="entry name" value="DUF1648"/>
    <property type="match status" value="1"/>
</dbReference>
<keyword evidence="1" id="KW-0472">Membrane</keyword>
<keyword evidence="1" id="KW-0812">Transmembrane</keyword>
<dbReference type="PIRSF" id="PIRSF038959">
    <property type="entry name" value="SdpI"/>
    <property type="match status" value="1"/>
</dbReference>
<dbReference type="EMBL" id="FOLQ01000019">
    <property type="protein sequence ID" value="SFE79373.1"/>
    <property type="molecule type" value="Genomic_DNA"/>
</dbReference>
<dbReference type="Pfam" id="PF13630">
    <property type="entry name" value="SdpI"/>
    <property type="match status" value="1"/>
</dbReference>
<name>A0A1I2DGN0_9BACT</name>
<feature type="transmembrane region" description="Helical" evidence="1">
    <location>
        <begin position="168"/>
        <end position="187"/>
    </location>
</feature>
<sequence length="220" mass="24513">MKTTNTSAETLIATVLLAPFVYLGLCWSQLPAEIATHFDLHGQADGWMPKEKAALLVGVTSVIFYLVLRFLPRIDPKGRLQSSNYQKLRFVITLGFASIMGWVWYKSGHQANEQQSYGALLAIIGLLLAGIGNYMTTVKPNWFIGIRTPWTLQNETVWRKTHRMGGRLMVVGGLLSAVLALVVPTPYTEVSVVSVILLASLVPVVYSYIYFQQEKAHQLN</sequence>
<feature type="domain" description="DUF1648" evidence="2">
    <location>
        <begin position="15"/>
        <end position="58"/>
    </location>
</feature>
<dbReference type="STRING" id="662367.SAMN05216167_119115"/>
<dbReference type="Proteomes" id="UP000198598">
    <property type="component" value="Unassembled WGS sequence"/>
</dbReference>
<dbReference type="InterPro" id="IPR026272">
    <property type="entry name" value="SdpI"/>
</dbReference>
<dbReference type="AlphaFoldDB" id="A0A1I2DGN0"/>
<evidence type="ECO:0000313" key="3">
    <source>
        <dbReference type="EMBL" id="SFE79373.1"/>
    </source>
</evidence>
<feature type="transmembrane region" description="Helical" evidence="1">
    <location>
        <begin position="117"/>
        <end position="135"/>
    </location>
</feature>
<feature type="transmembrane region" description="Helical" evidence="1">
    <location>
        <begin position="193"/>
        <end position="211"/>
    </location>
</feature>
<evidence type="ECO:0000259" key="2">
    <source>
        <dbReference type="Pfam" id="PF07853"/>
    </source>
</evidence>
<accession>A0A1I2DGN0</accession>
<dbReference type="OrthoDB" id="9808690at2"/>
<keyword evidence="4" id="KW-1185">Reference proteome</keyword>
<dbReference type="InterPro" id="IPR012867">
    <property type="entry name" value="DUF1648"/>
</dbReference>
<evidence type="ECO:0000256" key="1">
    <source>
        <dbReference type="SAM" id="Phobius"/>
    </source>
</evidence>
<dbReference type="RefSeq" id="WP_093832807.1">
    <property type="nucleotide sequence ID" value="NZ_FOLQ01000019.1"/>
</dbReference>
<dbReference type="PANTHER" id="PTHR37810:SF5">
    <property type="entry name" value="IMMUNITY PROTEIN SDPI"/>
    <property type="match status" value="1"/>
</dbReference>
<evidence type="ECO:0000313" key="4">
    <source>
        <dbReference type="Proteomes" id="UP000198598"/>
    </source>
</evidence>
<dbReference type="GO" id="GO:0009636">
    <property type="term" value="P:response to toxic substance"/>
    <property type="evidence" value="ECO:0007669"/>
    <property type="project" value="TreeGrafter"/>
</dbReference>
<proteinExistence type="predicted"/>
<keyword evidence="1" id="KW-1133">Transmembrane helix</keyword>
<feature type="transmembrane region" description="Helical" evidence="1">
    <location>
        <begin position="52"/>
        <end position="68"/>
    </location>
</feature>
<protein>
    <submittedName>
        <fullName evidence="3">Uncharacterized membrane protein</fullName>
    </submittedName>
</protein>
<dbReference type="InterPro" id="IPR025962">
    <property type="entry name" value="SdpI/YhfL"/>
</dbReference>
<dbReference type="PANTHER" id="PTHR37810">
    <property type="entry name" value="IMMUNITY PROTEIN SDPI"/>
    <property type="match status" value="1"/>
</dbReference>
<feature type="transmembrane region" description="Helical" evidence="1">
    <location>
        <begin position="88"/>
        <end position="105"/>
    </location>
</feature>